<gene>
    <name evidence="2" type="ordered locus">VIT_18s0001g04880</name>
</gene>
<evidence type="ECO:0008006" key="4">
    <source>
        <dbReference type="Google" id="ProtNLM"/>
    </source>
</evidence>
<protein>
    <recommendedName>
        <fullName evidence="4">ZC3H15/TMA46 family C-terminal domain-containing protein</fullName>
    </recommendedName>
</protein>
<feature type="compositionally biased region" description="Basic and acidic residues" evidence="1">
    <location>
        <begin position="106"/>
        <end position="117"/>
    </location>
</feature>
<dbReference type="HOGENOM" id="CLU_1725622_0_0_1"/>
<organism evidence="2 3">
    <name type="scientific">Vitis vinifera</name>
    <name type="common">Grape</name>
    <dbReference type="NCBI Taxonomy" id="29760"/>
    <lineage>
        <taxon>Eukaryota</taxon>
        <taxon>Viridiplantae</taxon>
        <taxon>Streptophyta</taxon>
        <taxon>Embryophyta</taxon>
        <taxon>Tracheophyta</taxon>
        <taxon>Spermatophyta</taxon>
        <taxon>Magnoliopsida</taxon>
        <taxon>eudicotyledons</taxon>
        <taxon>Gunneridae</taxon>
        <taxon>Pentapetalae</taxon>
        <taxon>rosids</taxon>
        <taxon>Vitales</taxon>
        <taxon>Vitaceae</taxon>
        <taxon>Viteae</taxon>
        <taxon>Vitis</taxon>
    </lineage>
</organism>
<dbReference type="AlphaFoldDB" id="F6H0V1"/>
<keyword evidence="3" id="KW-1185">Reference proteome</keyword>
<evidence type="ECO:0000313" key="3">
    <source>
        <dbReference type="Proteomes" id="UP000009183"/>
    </source>
</evidence>
<dbReference type="EMBL" id="FN595227">
    <property type="protein sequence ID" value="CCB45548.1"/>
    <property type="molecule type" value="Genomic_DNA"/>
</dbReference>
<evidence type="ECO:0000256" key="1">
    <source>
        <dbReference type="SAM" id="MobiDB-lite"/>
    </source>
</evidence>
<dbReference type="InParanoid" id="F6H0V1"/>
<dbReference type="eggNOG" id="ENOG502S8PW">
    <property type="taxonomic scope" value="Eukaryota"/>
</dbReference>
<feature type="compositionally biased region" description="Polar residues" evidence="1">
    <location>
        <begin position="91"/>
        <end position="101"/>
    </location>
</feature>
<dbReference type="PaxDb" id="29760-VIT_18s0001g04880.t01"/>
<feature type="compositionally biased region" description="Basic and acidic residues" evidence="1">
    <location>
        <begin position="79"/>
        <end position="90"/>
    </location>
</feature>
<accession>F6H0V1</accession>
<name>F6H0V1_VITVI</name>
<sequence>MPALGFSYPGTVKCCSINIQGNRRSSFTQHKRYGLGKLLTRANIPNGVVFRLKPKQEVPKNIEEKAKIVFGRTENMGAEEEKVQENEKSRPTQNPMSQAQFLSWKRQKDADVSARRDEAARKRVEDIAAGAVQMNGRELFLHEPWVFDNTRY</sequence>
<evidence type="ECO:0000313" key="2">
    <source>
        <dbReference type="EMBL" id="CCB45548.1"/>
    </source>
</evidence>
<dbReference type="ExpressionAtlas" id="F6H0V1">
    <property type="expression patterns" value="baseline and differential"/>
</dbReference>
<feature type="region of interest" description="Disordered" evidence="1">
    <location>
        <begin position="73"/>
        <end position="117"/>
    </location>
</feature>
<reference evidence="3" key="1">
    <citation type="journal article" date="2007" name="Nature">
        <title>The grapevine genome sequence suggests ancestral hexaploidization in major angiosperm phyla.</title>
        <authorList>
            <consortium name="The French-Italian Public Consortium for Grapevine Genome Characterization."/>
            <person name="Jaillon O."/>
            <person name="Aury J.-M."/>
            <person name="Noel B."/>
            <person name="Policriti A."/>
            <person name="Clepet C."/>
            <person name="Casagrande A."/>
            <person name="Choisne N."/>
            <person name="Aubourg S."/>
            <person name="Vitulo N."/>
            <person name="Jubin C."/>
            <person name="Vezzi A."/>
            <person name="Legeai F."/>
            <person name="Hugueney P."/>
            <person name="Dasilva C."/>
            <person name="Horner D."/>
            <person name="Mica E."/>
            <person name="Jublot D."/>
            <person name="Poulain J."/>
            <person name="Bruyere C."/>
            <person name="Billault A."/>
            <person name="Segurens B."/>
            <person name="Gouyvenoux M."/>
            <person name="Ugarte E."/>
            <person name="Cattonaro F."/>
            <person name="Anthouard V."/>
            <person name="Vico V."/>
            <person name="Del Fabbro C."/>
            <person name="Alaux M."/>
            <person name="Di Gaspero G."/>
            <person name="Dumas V."/>
            <person name="Felice N."/>
            <person name="Paillard S."/>
            <person name="Juman I."/>
            <person name="Moroldo M."/>
            <person name="Scalabrin S."/>
            <person name="Canaguier A."/>
            <person name="Le Clainche I."/>
            <person name="Malacrida G."/>
            <person name="Durand E."/>
            <person name="Pesole G."/>
            <person name="Laucou V."/>
            <person name="Chatelet P."/>
            <person name="Merdinoglu D."/>
            <person name="Delledonne M."/>
            <person name="Pezzotti M."/>
            <person name="Lecharny A."/>
            <person name="Scarpelli C."/>
            <person name="Artiguenave F."/>
            <person name="Pe M.E."/>
            <person name="Valle G."/>
            <person name="Morgante M."/>
            <person name="Caboche M."/>
            <person name="Adam-Blondon A.-F."/>
            <person name="Weissenbach J."/>
            <person name="Quetier F."/>
            <person name="Wincker P."/>
        </authorList>
    </citation>
    <scope>NUCLEOTIDE SEQUENCE [LARGE SCALE GENOMIC DNA]</scope>
    <source>
        <strain evidence="3">cv. Pinot noir / PN40024</strain>
    </source>
</reference>
<proteinExistence type="predicted"/>
<dbReference type="Proteomes" id="UP000009183">
    <property type="component" value="Chromosome 18"/>
</dbReference>
<dbReference type="OrthoDB" id="1915893at2759"/>